<dbReference type="PROSITE" id="PS51208">
    <property type="entry name" value="AUTOTRANSPORTER"/>
    <property type="match status" value="1"/>
</dbReference>
<evidence type="ECO:0000313" key="10">
    <source>
        <dbReference type="Proteomes" id="UP000823790"/>
    </source>
</evidence>
<organism evidence="9 10">
    <name type="scientific">Frateuria flava</name>
    <dbReference type="NCBI Taxonomy" id="2821489"/>
    <lineage>
        <taxon>Bacteria</taxon>
        <taxon>Pseudomonadati</taxon>
        <taxon>Pseudomonadota</taxon>
        <taxon>Gammaproteobacteria</taxon>
        <taxon>Lysobacterales</taxon>
        <taxon>Rhodanobacteraceae</taxon>
        <taxon>Frateuria</taxon>
    </lineage>
</organism>
<evidence type="ECO:0000313" key="9">
    <source>
        <dbReference type="EMBL" id="MBP1474190.1"/>
    </source>
</evidence>
<dbReference type="PANTHER" id="PTHR42884:SF14">
    <property type="entry name" value="NEUROENDOCRINE CONVERTASE 1"/>
    <property type="match status" value="1"/>
</dbReference>
<dbReference type="PROSITE" id="PS51257">
    <property type="entry name" value="PROKAR_LIPOPROTEIN"/>
    <property type="match status" value="1"/>
</dbReference>
<keyword evidence="3 5" id="KW-0378">Hydrolase</keyword>
<dbReference type="InterPro" id="IPR015500">
    <property type="entry name" value="Peptidase_S8_subtilisin-rel"/>
</dbReference>
<dbReference type="InterPro" id="IPR005546">
    <property type="entry name" value="Autotransporte_beta"/>
</dbReference>
<evidence type="ECO:0000256" key="4">
    <source>
        <dbReference type="ARBA" id="ARBA00022825"/>
    </source>
</evidence>
<dbReference type="PROSITE" id="PS51892">
    <property type="entry name" value="SUBTILASE"/>
    <property type="match status" value="1"/>
</dbReference>
<keyword evidence="1 5" id="KW-0645">Protease</keyword>
<dbReference type="SMART" id="SM00869">
    <property type="entry name" value="Autotransporter"/>
    <property type="match status" value="1"/>
</dbReference>
<sequence>MNTQVLRRRDVALGILVALSLSACGGGGGSNVRPAPPPAQPPSTPTDQPPLDAQLALTSTYTAHSQGYTGAGVTIGIVDSGVMRNHPSLTGRVIDELIYVDPQVNNTSVDDVVGHGTWVSEIAAGGAAGKFPGGIAPGASLVSARIIADEEPTDDGSGQGNAVGASDADFFGQYLNPALIADGVRVQNNSWGGIYWDTTDPGSNQAFAQAYDDFVIGHDGLVVFAAGNESRTDPSDIAALPSLAPELERGWLVAVAADSNSAAAGNTQLADYSNACGKAMDYCLTAPGDVIVSDKDYPTGDSSKDYWIVSGTSFTAPQVSGAAALVWEAYPYFTNDMVRQTLLGTADDLGAAGPDAIFGYGMLNVGKAVNGPAKFDWGDVSVTLDGSHSYWNNDISGAGGLTVQGAGTLTLNGANSYQGLTRVLGGTLEANGLVPGAASVGSAGTLLLGANVLGSGVQGNLTNNGVVSAVNGVGIGGNFVQTATGRLSVYLGGVVTVSGSATLAGDLYAAGAISGYVGTSHQTVLQAIGGITGTFATFTKAPNVFLDTDLSYTGNEVWVDTTRINVTQVQGLSYTAASASGARRLEGAFESIDDALARNAVASNVPASVFNGAGLIQRTESLAAAQQSLESLSGQLHAASAAMTFEAIDAGTRALSDRFDRLLDSNGTGSWAQNLGYHGDLARSGYANVGVDLSGTLVGQDMRIGSNGVAGFALSQSQGLGRLVETADQGRSHAVEGMLYGGLVRGSAYLMGRVGMGNYRESMRRHVLLGPALAGVASDSHGRYDVAYGESGYRTTWGRLALTPYASLQYARIDSSGFNEQGAWGFGLKANAHAIERWQAGLGLRAARQWSFANGGSLDLQAHLAWQRALATRGDGFDASFTGIDQWAPLGGIGLSRYGGVAGMTLDWAMSPRAGLTFGLDHRFAQREQGSMATLAYRLSF</sequence>
<accession>A0ABS4DMA6</accession>
<dbReference type="RefSeq" id="WP_209618516.1">
    <property type="nucleotide sequence ID" value="NZ_JAGJRS010000015.1"/>
</dbReference>
<dbReference type="PROSITE" id="PS00136">
    <property type="entry name" value="SUBTILASE_ASP"/>
    <property type="match status" value="1"/>
</dbReference>
<dbReference type="PANTHER" id="PTHR42884">
    <property type="entry name" value="PROPROTEIN CONVERTASE SUBTILISIN/KEXIN-RELATED"/>
    <property type="match status" value="1"/>
</dbReference>
<evidence type="ECO:0000256" key="6">
    <source>
        <dbReference type="SAM" id="MobiDB-lite"/>
    </source>
</evidence>
<dbReference type="Pfam" id="PF12951">
    <property type="entry name" value="PATR"/>
    <property type="match status" value="1"/>
</dbReference>
<dbReference type="InterPro" id="IPR036852">
    <property type="entry name" value="Peptidase_S8/S53_dom_sf"/>
</dbReference>
<dbReference type="EMBL" id="JAGJRS010000015">
    <property type="protein sequence ID" value="MBP1474190.1"/>
    <property type="molecule type" value="Genomic_DNA"/>
</dbReference>
<evidence type="ECO:0000256" key="1">
    <source>
        <dbReference type="ARBA" id="ARBA00022670"/>
    </source>
</evidence>
<gene>
    <name evidence="9" type="ORF">J7I44_07760</name>
</gene>
<dbReference type="Gene3D" id="3.40.50.200">
    <property type="entry name" value="Peptidase S8/S53 domain"/>
    <property type="match status" value="1"/>
</dbReference>
<dbReference type="SUPFAM" id="SSF103515">
    <property type="entry name" value="Autotransporter"/>
    <property type="match status" value="1"/>
</dbReference>
<feature type="active site" description="Charge relay system" evidence="5">
    <location>
        <position position="115"/>
    </location>
</feature>
<feature type="chain" id="PRO_5045205769" evidence="7">
    <location>
        <begin position="24"/>
        <end position="941"/>
    </location>
</feature>
<dbReference type="PRINTS" id="PR00723">
    <property type="entry name" value="SUBTILISIN"/>
</dbReference>
<dbReference type="InterPro" id="IPR036709">
    <property type="entry name" value="Autotransporte_beta_dom_sf"/>
</dbReference>
<keyword evidence="10" id="KW-1185">Reference proteome</keyword>
<dbReference type="Proteomes" id="UP000823790">
    <property type="component" value="Unassembled WGS sequence"/>
</dbReference>
<feature type="compositionally biased region" description="Pro residues" evidence="6">
    <location>
        <begin position="34"/>
        <end position="48"/>
    </location>
</feature>
<dbReference type="InterPro" id="IPR013425">
    <property type="entry name" value="Autotrns_rpt"/>
</dbReference>
<dbReference type="Gene3D" id="2.40.128.130">
    <property type="entry name" value="Autotransporter beta-domain"/>
    <property type="match status" value="1"/>
</dbReference>
<comment type="similarity">
    <text evidence="5">Belongs to the peptidase S8 family.</text>
</comment>
<feature type="signal peptide" evidence="7">
    <location>
        <begin position="1"/>
        <end position="23"/>
    </location>
</feature>
<evidence type="ECO:0000256" key="3">
    <source>
        <dbReference type="ARBA" id="ARBA00022801"/>
    </source>
</evidence>
<feature type="domain" description="Autotransporter" evidence="8">
    <location>
        <begin position="663"/>
        <end position="941"/>
    </location>
</feature>
<evidence type="ECO:0000256" key="5">
    <source>
        <dbReference type="PROSITE-ProRule" id="PRU01240"/>
    </source>
</evidence>
<dbReference type="NCBIfam" id="TIGR02601">
    <property type="entry name" value="autotrns_rpt"/>
    <property type="match status" value="1"/>
</dbReference>
<dbReference type="SUPFAM" id="SSF52743">
    <property type="entry name" value="Subtilisin-like"/>
    <property type="match status" value="1"/>
</dbReference>
<name>A0ABS4DMA6_9GAMM</name>
<evidence type="ECO:0000259" key="8">
    <source>
        <dbReference type="PROSITE" id="PS51208"/>
    </source>
</evidence>
<dbReference type="Pfam" id="PF03797">
    <property type="entry name" value="Autotransporter"/>
    <property type="match status" value="1"/>
</dbReference>
<keyword evidence="2 7" id="KW-0732">Signal</keyword>
<feature type="active site" description="Charge relay system" evidence="5">
    <location>
        <position position="313"/>
    </location>
</feature>
<dbReference type="Pfam" id="PF00082">
    <property type="entry name" value="Peptidase_S8"/>
    <property type="match status" value="1"/>
</dbReference>
<feature type="region of interest" description="Disordered" evidence="6">
    <location>
        <begin position="27"/>
        <end position="48"/>
    </location>
</feature>
<dbReference type="InterPro" id="IPR034061">
    <property type="entry name" value="Peptidases_S8_Autotransporter"/>
</dbReference>
<keyword evidence="4 5" id="KW-0720">Serine protease</keyword>
<feature type="active site" description="Charge relay system" evidence="5">
    <location>
        <position position="79"/>
    </location>
</feature>
<proteinExistence type="inferred from homology"/>
<comment type="caution">
    <text evidence="9">The sequence shown here is derived from an EMBL/GenBank/DDBJ whole genome shotgun (WGS) entry which is preliminary data.</text>
</comment>
<dbReference type="InterPro" id="IPR000209">
    <property type="entry name" value="Peptidase_S8/S53_dom"/>
</dbReference>
<dbReference type="CDD" id="cd04848">
    <property type="entry name" value="Peptidases_S8_Autotransporter_serine_protease_like"/>
    <property type="match status" value="1"/>
</dbReference>
<evidence type="ECO:0000256" key="2">
    <source>
        <dbReference type="ARBA" id="ARBA00022729"/>
    </source>
</evidence>
<dbReference type="InterPro" id="IPR023827">
    <property type="entry name" value="Peptidase_S8_Asp-AS"/>
</dbReference>
<reference evidence="9 10" key="1">
    <citation type="submission" date="2021-04" db="EMBL/GenBank/DDBJ databases">
        <authorList>
            <person name="Huq M.A."/>
        </authorList>
    </citation>
    <scope>NUCLEOTIDE SEQUENCE [LARGE SCALE GENOMIC DNA]</scope>
    <source>
        <strain evidence="9 10">MAH-13</strain>
    </source>
</reference>
<evidence type="ECO:0000256" key="7">
    <source>
        <dbReference type="SAM" id="SignalP"/>
    </source>
</evidence>
<protein>
    <submittedName>
        <fullName evidence="9">S8 family serine peptidase</fullName>
    </submittedName>
</protein>